<proteinExistence type="predicted"/>
<feature type="compositionally biased region" description="Polar residues" evidence="1">
    <location>
        <begin position="86"/>
        <end position="96"/>
    </location>
</feature>
<keyword evidence="3" id="KW-1185">Reference proteome</keyword>
<evidence type="ECO:0000313" key="2">
    <source>
        <dbReference type="EMBL" id="ELY45933.1"/>
    </source>
</evidence>
<dbReference type="InterPro" id="IPR029046">
    <property type="entry name" value="LolA/LolB/LppX"/>
</dbReference>
<dbReference type="PATRIC" id="fig|1227500.6.peg.3027"/>
<feature type="region of interest" description="Disordered" evidence="1">
    <location>
        <begin position="85"/>
        <end position="105"/>
    </location>
</feature>
<dbReference type="eggNOG" id="arCOG06249">
    <property type="taxonomic scope" value="Archaea"/>
</dbReference>
<accession>L9WC89</accession>
<dbReference type="Gene3D" id="2.50.20.20">
    <property type="match status" value="1"/>
</dbReference>
<reference evidence="2 3" key="1">
    <citation type="journal article" date="2014" name="PLoS Genet.">
        <title>Phylogenetically driven sequencing of extremely halophilic archaea reveals strategies for static and dynamic osmo-response.</title>
        <authorList>
            <person name="Becker E.A."/>
            <person name="Seitzer P.M."/>
            <person name="Tritt A."/>
            <person name="Larsen D."/>
            <person name="Krusor M."/>
            <person name="Yao A.I."/>
            <person name="Wu D."/>
            <person name="Madern D."/>
            <person name="Eisen J.A."/>
            <person name="Darling A.E."/>
            <person name="Facciotti M.T."/>
        </authorList>
    </citation>
    <scope>NUCLEOTIDE SEQUENCE [LARGE SCALE GENOMIC DNA]</scope>
    <source>
        <strain evidence="2 3">JCM 10635</strain>
    </source>
</reference>
<protein>
    <recommendedName>
        <fullName evidence="4">Outer membrane lipoprotein carrier protein LolA</fullName>
    </recommendedName>
</protein>
<dbReference type="STRING" id="1227500.C494_14978"/>
<dbReference type="Proteomes" id="UP000011690">
    <property type="component" value="Unassembled WGS sequence"/>
</dbReference>
<comment type="caution">
    <text evidence="2">The sequence shown here is derived from an EMBL/GenBank/DDBJ whole genome shotgun (WGS) entry which is preliminary data.</text>
</comment>
<dbReference type="SUPFAM" id="SSF89392">
    <property type="entry name" value="Prokaryotic lipoproteins and lipoprotein localization factors"/>
    <property type="match status" value="1"/>
</dbReference>
<dbReference type="EMBL" id="AOHY01000044">
    <property type="protein sequence ID" value="ELY45933.1"/>
    <property type="molecule type" value="Genomic_DNA"/>
</dbReference>
<evidence type="ECO:0008006" key="4">
    <source>
        <dbReference type="Google" id="ProtNLM"/>
    </source>
</evidence>
<name>L9WC89_9EURY</name>
<evidence type="ECO:0000313" key="3">
    <source>
        <dbReference type="Proteomes" id="UP000011690"/>
    </source>
</evidence>
<dbReference type="AlphaFoldDB" id="L9WC89"/>
<gene>
    <name evidence="2" type="ORF">C494_14978</name>
</gene>
<sequence length="253" mass="27313">MTTNVVLSRRALATVGVVLSLLLTGCIGAGGILSDESGADGVDEAELRETIESTESYEVEITRTLNSGGVNETATVNGIVDRSDQRAQLTSTSETDVGSGPRISESEQYIIEDTQYTKSGDSWEQTTAPGTWNEVDRLEGALETLEDAEFERIRTETVDGTETTMFAANISDDRENELAGADSSQHVAVSVEDFVYYVLVDTETNTLYGTDLRMDVSQGGEPARVTIETTFTNHNDAGEISLPEDVAEMSETE</sequence>
<evidence type="ECO:0000256" key="1">
    <source>
        <dbReference type="SAM" id="MobiDB-lite"/>
    </source>
</evidence>
<organism evidence="2 3">
    <name type="scientific">Natronorubrum bangense JCM 10635</name>
    <dbReference type="NCBI Taxonomy" id="1227500"/>
    <lineage>
        <taxon>Archaea</taxon>
        <taxon>Methanobacteriati</taxon>
        <taxon>Methanobacteriota</taxon>
        <taxon>Stenosarchaea group</taxon>
        <taxon>Halobacteria</taxon>
        <taxon>Halobacteriales</taxon>
        <taxon>Natrialbaceae</taxon>
        <taxon>Natronorubrum</taxon>
    </lineage>
</organism>